<dbReference type="Proteomes" id="UP000613113">
    <property type="component" value="Unassembled WGS sequence"/>
</dbReference>
<dbReference type="InterPro" id="IPR030836">
    <property type="entry name" value="ABC_peri_PhnD-like"/>
</dbReference>
<evidence type="ECO:0000256" key="2">
    <source>
        <dbReference type="ARBA" id="ARBA00022729"/>
    </source>
</evidence>
<reference evidence="5 6" key="1">
    <citation type="submission" date="2020-08" db="EMBL/GenBank/DDBJ databases">
        <title>Novel species isolated from subtropical streams in China.</title>
        <authorList>
            <person name="Lu H."/>
        </authorList>
    </citation>
    <scope>NUCLEOTIDE SEQUENCE [LARGE SCALE GENOMIC DNA]</scope>
    <source>
        <strain evidence="5 6">FT31W</strain>
    </source>
</reference>
<gene>
    <name evidence="5" type="ORF">H8K27_14540</name>
</gene>
<dbReference type="CDD" id="cd13572">
    <property type="entry name" value="PBP2_PnhD_2"/>
    <property type="match status" value="1"/>
</dbReference>
<dbReference type="NCBIfam" id="TIGR04553">
    <property type="entry name" value="ABC_peri_selen"/>
    <property type="match status" value="1"/>
</dbReference>
<comment type="caution">
    <text evidence="5">The sequence shown here is derived from an EMBL/GenBank/DDBJ whole genome shotgun (WGS) entry which is preliminary data.</text>
</comment>
<feature type="signal peptide" evidence="3">
    <location>
        <begin position="1"/>
        <end position="31"/>
    </location>
</feature>
<keyword evidence="2 3" id="KW-0732">Signal</keyword>
<name>A0ABR6YRG9_9BURK</name>
<evidence type="ECO:0000313" key="6">
    <source>
        <dbReference type="Proteomes" id="UP000613113"/>
    </source>
</evidence>
<dbReference type="PANTHER" id="PTHR35841">
    <property type="entry name" value="PHOSPHONATES-BINDING PERIPLASMIC PROTEIN"/>
    <property type="match status" value="1"/>
</dbReference>
<dbReference type="SUPFAM" id="SSF53850">
    <property type="entry name" value="Periplasmic binding protein-like II"/>
    <property type="match status" value="1"/>
</dbReference>
<evidence type="ECO:0000313" key="5">
    <source>
        <dbReference type="EMBL" id="MBC3886348.1"/>
    </source>
</evidence>
<dbReference type="InterPro" id="IPR005770">
    <property type="entry name" value="PhnD"/>
</dbReference>
<dbReference type="Gene3D" id="3.40.190.10">
    <property type="entry name" value="Periplasmic binding protein-like II"/>
    <property type="match status" value="2"/>
</dbReference>
<proteinExistence type="inferred from homology"/>
<evidence type="ECO:0000259" key="4">
    <source>
        <dbReference type="SMART" id="SM00062"/>
    </source>
</evidence>
<dbReference type="SMART" id="SM00062">
    <property type="entry name" value="PBPb"/>
    <property type="match status" value="1"/>
</dbReference>
<dbReference type="RefSeq" id="WP_186863905.1">
    <property type="nucleotide sequence ID" value="NZ_JACOGC010000006.1"/>
</dbReference>
<dbReference type="NCBIfam" id="TIGR01098">
    <property type="entry name" value="3A0109s03R"/>
    <property type="match status" value="1"/>
</dbReference>
<feature type="domain" description="Solute-binding protein family 3/N-terminal" evidence="4">
    <location>
        <begin position="37"/>
        <end position="267"/>
    </location>
</feature>
<dbReference type="PANTHER" id="PTHR35841:SF1">
    <property type="entry name" value="PHOSPHONATES-BINDING PERIPLASMIC PROTEIN"/>
    <property type="match status" value="1"/>
</dbReference>
<dbReference type="EMBL" id="JACOGC010000006">
    <property type="protein sequence ID" value="MBC3886348.1"/>
    <property type="molecule type" value="Genomic_DNA"/>
</dbReference>
<dbReference type="InterPro" id="IPR001638">
    <property type="entry name" value="Solute-binding_3/MltF_N"/>
</dbReference>
<protein>
    <submittedName>
        <fullName evidence="5">Selenate ABC transporter substrate-binding protein</fullName>
    </submittedName>
</protein>
<sequence>MTFPTCFSVSRRRFQMLLTASLLTLSGFSFAQQPAQVLRVSAIPDEAPTELQRKFKPLGSYLEKKLGMKVEFIPVTDYAASVEGLINKKLDMVWFGGFTFVQAKVRSKDQVIPLVQREEDEKFKSVFITTHQDIRKLEDLKGKTFSFGSESSTSGHLMPRSYLLAAKINPDTDLKRIAFSGAHDATVAAVSGGKVDAGALNISVWEKLVAQNKVDTRQVHVFYTTPGYFDYNWSVRADMPAELRKKISDAFLSLDAGKAEDKEILDLQRAARFIPTKADNYKAIEAAAHNAGLLK</sequence>
<comment type="similarity">
    <text evidence="1">Belongs to the phosphate/phosphite/phosphonate binding protein family.</text>
</comment>
<dbReference type="Pfam" id="PF12974">
    <property type="entry name" value="Phosphonate-bd"/>
    <property type="match status" value="1"/>
</dbReference>
<evidence type="ECO:0000256" key="1">
    <source>
        <dbReference type="ARBA" id="ARBA00007162"/>
    </source>
</evidence>
<organism evidence="5 6">
    <name type="scientific">Undibacterium griseum</name>
    <dbReference type="NCBI Taxonomy" id="2762295"/>
    <lineage>
        <taxon>Bacteria</taxon>
        <taxon>Pseudomonadati</taxon>
        <taxon>Pseudomonadota</taxon>
        <taxon>Betaproteobacteria</taxon>
        <taxon>Burkholderiales</taxon>
        <taxon>Oxalobacteraceae</taxon>
        <taxon>Undibacterium</taxon>
    </lineage>
</organism>
<evidence type="ECO:0000256" key="3">
    <source>
        <dbReference type="SAM" id="SignalP"/>
    </source>
</evidence>
<feature type="chain" id="PRO_5046618696" evidence="3">
    <location>
        <begin position="32"/>
        <end position="295"/>
    </location>
</feature>
<keyword evidence="6" id="KW-1185">Reference proteome</keyword>
<accession>A0ABR6YRG9</accession>